<name>A0A3N4HSA5_ASCIM</name>
<evidence type="ECO:0000313" key="3">
    <source>
        <dbReference type="Proteomes" id="UP000275078"/>
    </source>
</evidence>
<sequence length="276" mass="30146">MKITVASVLAIISGLAVAQSPPSIKIISATPTAECGPVTGSSISTNPSQLTSELKFSYNATARYGPTIQPSGTKNKCIVEFVLEFPGNEWDFTVIRWHRVVDGKIYLENASIKAGFSDAISFDDNRIFMWGFLYGGRGWNGPYSATHDESTQIPGQERTLTVPGYASNCVKKGELRRVRFSVENTISIGSIVQSYEGPVPQSGVPGAANGEIAPSLRILSDTKCEKPTRKFLDRLNLRIPAGLRWREGFDLDGCNVALHHHRGNQWVATLFNIMPG</sequence>
<feature type="signal peptide" evidence="1">
    <location>
        <begin position="1"/>
        <end position="18"/>
    </location>
</feature>
<dbReference type="Proteomes" id="UP000275078">
    <property type="component" value="Unassembled WGS sequence"/>
</dbReference>
<protein>
    <recommendedName>
        <fullName evidence="4">Ubiquitin 3 binding protein But2 C-terminal domain-containing protein</fullName>
    </recommendedName>
</protein>
<organism evidence="2 3">
    <name type="scientific">Ascobolus immersus RN42</name>
    <dbReference type="NCBI Taxonomy" id="1160509"/>
    <lineage>
        <taxon>Eukaryota</taxon>
        <taxon>Fungi</taxon>
        <taxon>Dikarya</taxon>
        <taxon>Ascomycota</taxon>
        <taxon>Pezizomycotina</taxon>
        <taxon>Pezizomycetes</taxon>
        <taxon>Pezizales</taxon>
        <taxon>Ascobolaceae</taxon>
        <taxon>Ascobolus</taxon>
    </lineage>
</organism>
<dbReference type="AlphaFoldDB" id="A0A3N4HSA5"/>
<evidence type="ECO:0008006" key="4">
    <source>
        <dbReference type="Google" id="ProtNLM"/>
    </source>
</evidence>
<keyword evidence="1" id="KW-0732">Signal</keyword>
<reference evidence="2 3" key="1">
    <citation type="journal article" date="2018" name="Nat. Ecol. Evol.">
        <title>Pezizomycetes genomes reveal the molecular basis of ectomycorrhizal truffle lifestyle.</title>
        <authorList>
            <person name="Murat C."/>
            <person name="Payen T."/>
            <person name="Noel B."/>
            <person name="Kuo A."/>
            <person name="Morin E."/>
            <person name="Chen J."/>
            <person name="Kohler A."/>
            <person name="Krizsan K."/>
            <person name="Balestrini R."/>
            <person name="Da Silva C."/>
            <person name="Montanini B."/>
            <person name="Hainaut M."/>
            <person name="Levati E."/>
            <person name="Barry K.W."/>
            <person name="Belfiori B."/>
            <person name="Cichocki N."/>
            <person name="Clum A."/>
            <person name="Dockter R.B."/>
            <person name="Fauchery L."/>
            <person name="Guy J."/>
            <person name="Iotti M."/>
            <person name="Le Tacon F."/>
            <person name="Lindquist E.A."/>
            <person name="Lipzen A."/>
            <person name="Malagnac F."/>
            <person name="Mello A."/>
            <person name="Molinier V."/>
            <person name="Miyauchi S."/>
            <person name="Poulain J."/>
            <person name="Riccioni C."/>
            <person name="Rubini A."/>
            <person name="Sitrit Y."/>
            <person name="Splivallo R."/>
            <person name="Traeger S."/>
            <person name="Wang M."/>
            <person name="Zifcakova L."/>
            <person name="Wipf D."/>
            <person name="Zambonelli A."/>
            <person name="Paolocci F."/>
            <person name="Nowrousian M."/>
            <person name="Ottonello S."/>
            <person name="Baldrian P."/>
            <person name="Spatafora J.W."/>
            <person name="Henrissat B."/>
            <person name="Nagy L.G."/>
            <person name="Aury J.M."/>
            <person name="Wincker P."/>
            <person name="Grigoriev I.V."/>
            <person name="Bonfante P."/>
            <person name="Martin F.M."/>
        </authorList>
    </citation>
    <scope>NUCLEOTIDE SEQUENCE [LARGE SCALE GENOMIC DNA]</scope>
    <source>
        <strain evidence="2 3">RN42</strain>
    </source>
</reference>
<dbReference type="EMBL" id="ML119739">
    <property type="protein sequence ID" value="RPA76725.1"/>
    <property type="molecule type" value="Genomic_DNA"/>
</dbReference>
<keyword evidence="3" id="KW-1185">Reference proteome</keyword>
<proteinExistence type="predicted"/>
<evidence type="ECO:0000313" key="2">
    <source>
        <dbReference type="EMBL" id="RPA76725.1"/>
    </source>
</evidence>
<gene>
    <name evidence="2" type="ORF">BJ508DRAFT_379327</name>
</gene>
<evidence type="ECO:0000256" key="1">
    <source>
        <dbReference type="SAM" id="SignalP"/>
    </source>
</evidence>
<accession>A0A3N4HSA5</accession>
<feature type="chain" id="PRO_5017928894" description="Ubiquitin 3 binding protein But2 C-terminal domain-containing protein" evidence="1">
    <location>
        <begin position="19"/>
        <end position="276"/>
    </location>
</feature>